<dbReference type="GO" id="GO:0005524">
    <property type="term" value="F:ATP binding"/>
    <property type="evidence" value="ECO:0007669"/>
    <property type="project" value="UniProtKB-KW"/>
</dbReference>
<evidence type="ECO:0000259" key="2">
    <source>
        <dbReference type="Pfam" id="PF13581"/>
    </source>
</evidence>
<dbReference type="PANTHER" id="PTHR35526">
    <property type="entry name" value="ANTI-SIGMA-F FACTOR RSBW-RELATED"/>
    <property type="match status" value="1"/>
</dbReference>
<dbReference type="Proteomes" id="UP001317259">
    <property type="component" value="Unassembled WGS sequence"/>
</dbReference>
<keyword evidence="3" id="KW-0547">Nucleotide-binding</keyword>
<organism evidence="3 4">
    <name type="scientific">Actinomadura luzonensis</name>
    <dbReference type="NCBI Taxonomy" id="2805427"/>
    <lineage>
        <taxon>Bacteria</taxon>
        <taxon>Bacillati</taxon>
        <taxon>Actinomycetota</taxon>
        <taxon>Actinomycetes</taxon>
        <taxon>Streptosporangiales</taxon>
        <taxon>Thermomonosporaceae</taxon>
        <taxon>Actinomadura</taxon>
    </lineage>
</organism>
<name>A0ABT0GBS9_9ACTN</name>
<evidence type="ECO:0000256" key="1">
    <source>
        <dbReference type="ARBA" id="ARBA00022527"/>
    </source>
</evidence>
<keyword evidence="1" id="KW-0418">Kinase</keyword>
<dbReference type="InterPro" id="IPR036890">
    <property type="entry name" value="HATPase_C_sf"/>
</dbReference>
<dbReference type="InterPro" id="IPR003594">
    <property type="entry name" value="HATPase_dom"/>
</dbReference>
<protein>
    <submittedName>
        <fullName evidence="3">ATP-binding protein</fullName>
    </submittedName>
</protein>
<feature type="domain" description="Histidine kinase/HSP90-like ATPase" evidence="2">
    <location>
        <begin position="14"/>
        <end position="113"/>
    </location>
</feature>
<keyword evidence="1" id="KW-0808">Transferase</keyword>
<proteinExistence type="predicted"/>
<dbReference type="PANTHER" id="PTHR35526:SF3">
    <property type="entry name" value="ANTI-SIGMA-F FACTOR RSBW"/>
    <property type="match status" value="1"/>
</dbReference>
<accession>A0ABT0GBS9</accession>
<dbReference type="Pfam" id="PF13581">
    <property type="entry name" value="HATPase_c_2"/>
    <property type="match status" value="1"/>
</dbReference>
<keyword evidence="4" id="KW-1185">Reference proteome</keyword>
<keyword evidence="3" id="KW-0067">ATP-binding</keyword>
<comment type="caution">
    <text evidence="3">The sequence shown here is derived from an EMBL/GenBank/DDBJ whole genome shotgun (WGS) entry which is preliminary data.</text>
</comment>
<sequence length="150" mass="15555">MDSQFLAELVFPGQESAVSVVRQSVRHVLKAAGHQDTYDAEVIVSELVANAIKHTASGQAGGLVIASVAGIGNTTTIIEVIDQGAPTVPRMCEPADDECSGRGLYLVASLAAQWGVEGDVFGGRRVWAEVLTVESAPVVAVAASLLDVEP</sequence>
<dbReference type="CDD" id="cd16936">
    <property type="entry name" value="HATPase_RsbW-like"/>
    <property type="match status" value="1"/>
</dbReference>
<dbReference type="InterPro" id="IPR050267">
    <property type="entry name" value="Anti-sigma-factor_SerPK"/>
</dbReference>
<geneLocation type="plasmid" evidence="3">
    <name>unnamed1</name>
</geneLocation>
<dbReference type="SUPFAM" id="SSF55874">
    <property type="entry name" value="ATPase domain of HSP90 chaperone/DNA topoisomerase II/histidine kinase"/>
    <property type="match status" value="1"/>
</dbReference>
<reference evidence="3 4" key="1">
    <citation type="submission" date="2022-04" db="EMBL/GenBank/DDBJ databases">
        <title>Genome draft of Actinomadura sp. ATCC 31491.</title>
        <authorList>
            <person name="Shi X."/>
            <person name="Du Y."/>
        </authorList>
    </citation>
    <scope>NUCLEOTIDE SEQUENCE [LARGE SCALE GENOMIC DNA]</scope>
    <source>
        <strain evidence="3 4">ATCC 31491</strain>
        <plasmid evidence="3">unnamed1</plasmid>
    </source>
</reference>
<gene>
    <name evidence="3" type="ORF">MF672_050680</name>
</gene>
<dbReference type="EMBL" id="JAKRKC020000004">
    <property type="protein sequence ID" value="MCK2222021.1"/>
    <property type="molecule type" value="Genomic_DNA"/>
</dbReference>
<keyword evidence="1" id="KW-0723">Serine/threonine-protein kinase</keyword>
<evidence type="ECO:0000313" key="4">
    <source>
        <dbReference type="Proteomes" id="UP001317259"/>
    </source>
</evidence>
<dbReference type="RefSeq" id="WP_242384088.1">
    <property type="nucleotide sequence ID" value="NZ_JAKRKC020000004.1"/>
</dbReference>
<evidence type="ECO:0000313" key="3">
    <source>
        <dbReference type="EMBL" id="MCK2222021.1"/>
    </source>
</evidence>
<keyword evidence="3" id="KW-0614">Plasmid</keyword>
<dbReference type="Gene3D" id="3.30.565.10">
    <property type="entry name" value="Histidine kinase-like ATPase, C-terminal domain"/>
    <property type="match status" value="1"/>
</dbReference>